<accession>A0A2V1E111</accession>
<feature type="domain" description="Post-SET" evidence="4">
    <location>
        <begin position="147"/>
        <end position="163"/>
    </location>
</feature>
<organism evidence="5 6">
    <name type="scientific">Periconia macrospinosa</name>
    <dbReference type="NCBI Taxonomy" id="97972"/>
    <lineage>
        <taxon>Eukaryota</taxon>
        <taxon>Fungi</taxon>
        <taxon>Dikarya</taxon>
        <taxon>Ascomycota</taxon>
        <taxon>Pezizomycotina</taxon>
        <taxon>Dothideomycetes</taxon>
        <taxon>Pleosporomycetidae</taxon>
        <taxon>Pleosporales</taxon>
        <taxon>Massarineae</taxon>
        <taxon>Periconiaceae</taxon>
        <taxon>Periconia</taxon>
    </lineage>
</organism>
<proteinExistence type="predicted"/>
<dbReference type="PANTHER" id="PTHR12350">
    <property type="entry name" value="HISTONE-LYSINE N-METHYLTRANSFERASE-RELATED"/>
    <property type="match status" value="1"/>
</dbReference>
<name>A0A2V1E111_9PLEO</name>
<dbReference type="OrthoDB" id="5984008at2759"/>
<dbReference type="EMBL" id="KZ805338">
    <property type="protein sequence ID" value="PVI02840.1"/>
    <property type="molecule type" value="Genomic_DNA"/>
</dbReference>
<dbReference type="STRING" id="97972.A0A2V1E111"/>
<gene>
    <name evidence="5" type="ORF">DM02DRAFT_279777</name>
</gene>
<evidence type="ECO:0000256" key="3">
    <source>
        <dbReference type="SAM" id="MobiDB-lite"/>
    </source>
</evidence>
<dbReference type="Gene3D" id="2.170.270.10">
    <property type="entry name" value="SET domain"/>
    <property type="match status" value="1"/>
</dbReference>
<dbReference type="PANTHER" id="PTHR12350:SF19">
    <property type="entry name" value="SET DOMAIN-CONTAINING PROTEIN"/>
    <property type="match status" value="1"/>
</dbReference>
<dbReference type="GO" id="GO:0008168">
    <property type="term" value="F:methyltransferase activity"/>
    <property type="evidence" value="ECO:0007669"/>
    <property type="project" value="UniProtKB-KW"/>
</dbReference>
<protein>
    <recommendedName>
        <fullName evidence="4">Post-SET domain-containing protein</fullName>
    </recommendedName>
</protein>
<dbReference type="Proteomes" id="UP000244855">
    <property type="component" value="Unassembled WGS sequence"/>
</dbReference>
<dbReference type="InterPro" id="IPR003616">
    <property type="entry name" value="Post-SET_dom"/>
</dbReference>
<dbReference type="AlphaFoldDB" id="A0A2V1E111"/>
<evidence type="ECO:0000256" key="1">
    <source>
        <dbReference type="ARBA" id="ARBA00022603"/>
    </source>
</evidence>
<evidence type="ECO:0000313" key="5">
    <source>
        <dbReference type="EMBL" id="PVI02840.1"/>
    </source>
</evidence>
<dbReference type="SUPFAM" id="SSF82199">
    <property type="entry name" value="SET domain"/>
    <property type="match status" value="1"/>
</dbReference>
<dbReference type="InterPro" id="IPR046341">
    <property type="entry name" value="SET_dom_sf"/>
</dbReference>
<dbReference type="GO" id="GO:0032259">
    <property type="term" value="P:methylation"/>
    <property type="evidence" value="ECO:0007669"/>
    <property type="project" value="UniProtKB-KW"/>
</dbReference>
<keyword evidence="2" id="KW-0808">Transferase</keyword>
<keyword evidence="6" id="KW-1185">Reference proteome</keyword>
<feature type="region of interest" description="Disordered" evidence="3">
    <location>
        <begin position="1"/>
        <end position="24"/>
    </location>
</feature>
<evidence type="ECO:0000313" key="6">
    <source>
        <dbReference type="Proteomes" id="UP000244855"/>
    </source>
</evidence>
<evidence type="ECO:0000256" key="2">
    <source>
        <dbReference type="ARBA" id="ARBA00022679"/>
    </source>
</evidence>
<reference evidence="5 6" key="1">
    <citation type="journal article" date="2018" name="Sci. Rep.">
        <title>Comparative genomics provides insights into the lifestyle and reveals functional heterogeneity of dark septate endophytic fungi.</title>
        <authorList>
            <person name="Knapp D.G."/>
            <person name="Nemeth J.B."/>
            <person name="Barry K."/>
            <person name="Hainaut M."/>
            <person name="Henrissat B."/>
            <person name="Johnson J."/>
            <person name="Kuo A."/>
            <person name="Lim J.H.P."/>
            <person name="Lipzen A."/>
            <person name="Nolan M."/>
            <person name="Ohm R.A."/>
            <person name="Tamas L."/>
            <person name="Grigoriev I.V."/>
            <person name="Spatafora J.W."/>
            <person name="Nagy L.G."/>
            <person name="Kovacs G.M."/>
        </authorList>
    </citation>
    <scope>NUCLEOTIDE SEQUENCE [LARGE SCALE GENOMIC DNA]</scope>
    <source>
        <strain evidence="5 6">DSE2036</strain>
    </source>
</reference>
<sequence>MSPSAVTSVAPQANQQDATSLSSKSQSHFTIPAWVQPDLTRLLRVEHNPGAYTSRSISLVSLPPGAVFARITTATPSTPAYSTVQIGRDSHVELNSDLLYVNHSCRPSLEYDMEKWEVRVSRKLEEGLKAGDELTFFYPSTEWEITQKFECNCGEKECLGKIGGAKEMDLDILKRYWLNEHTVRMLKEEGKW</sequence>
<evidence type="ECO:0000259" key="4">
    <source>
        <dbReference type="PROSITE" id="PS50868"/>
    </source>
</evidence>
<dbReference type="PROSITE" id="PS50868">
    <property type="entry name" value="POST_SET"/>
    <property type="match status" value="1"/>
</dbReference>
<keyword evidence="1" id="KW-0489">Methyltransferase</keyword>
<dbReference type="InterPro" id="IPR053201">
    <property type="entry name" value="Flavunoidine_N-MTase"/>
</dbReference>